<evidence type="ECO:0000313" key="4">
    <source>
        <dbReference type="Proteomes" id="UP001501470"/>
    </source>
</evidence>
<evidence type="ECO:0000256" key="1">
    <source>
        <dbReference type="SAM" id="MobiDB-lite"/>
    </source>
</evidence>
<dbReference type="PANTHER" id="PTHR45527">
    <property type="entry name" value="NONRIBOSOMAL PEPTIDE SYNTHETASE"/>
    <property type="match status" value="1"/>
</dbReference>
<dbReference type="EMBL" id="BAAAQD010000001">
    <property type="protein sequence ID" value="GAA1500335.1"/>
    <property type="molecule type" value="Genomic_DNA"/>
</dbReference>
<evidence type="ECO:0000313" key="3">
    <source>
        <dbReference type="EMBL" id="GAA1500335.1"/>
    </source>
</evidence>
<dbReference type="RefSeq" id="WP_344499176.1">
    <property type="nucleotide sequence ID" value="NZ_BAAAQD010000001.1"/>
</dbReference>
<feature type="compositionally biased region" description="Low complexity" evidence="1">
    <location>
        <begin position="412"/>
        <end position="431"/>
    </location>
</feature>
<feature type="region of interest" description="Disordered" evidence="1">
    <location>
        <begin position="156"/>
        <end position="178"/>
    </location>
</feature>
<accession>A0ABN1ZKU2</accession>
<comment type="caution">
    <text evidence="3">The sequence shown here is derived from an EMBL/GenBank/DDBJ whole genome shotgun (WGS) entry which is preliminary data.</text>
</comment>
<dbReference type="InterPro" id="IPR023213">
    <property type="entry name" value="CAT-like_dom_sf"/>
</dbReference>
<gene>
    <name evidence="3" type="ORF">GCM10009827_005880</name>
</gene>
<keyword evidence="4" id="KW-1185">Reference proteome</keyword>
<proteinExistence type="predicted"/>
<feature type="region of interest" description="Disordered" evidence="1">
    <location>
        <begin position="412"/>
        <end position="446"/>
    </location>
</feature>
<dbReference type="Gene3D" id="3.30.559.10">
    <property type="entry name" value="Chloramphenicol acetyltransferase-like domain"/>
    <property type="match status" value="1"/>
</dbReference>
<dbReference type="Proteomes" id="UP001501470">
    <property type="component" value="Unassembled WGS sequence"/>
</dbReference>
<dbReference type="PANTHER" id="PTHR45527:SF1">
    <property type="entry name" value="FATTY ACID SYNTHASE"/>
    <property type="match status" value="1"/>
</dbReference>
<organism evidence="3 4">
    <name type="scientific">Dactylosporangium maewongense</name>
    <dbReference type="NCBI Taxonomy" id="634393"/>
    <lineage>
        <taxon>Bacteria</taxon>
        <taxon>Bacillati</taxon>
        <taxon>Actinomycetota</taxon>
        <taxon>Actinomycetes</taxon>
        <taxon>Micromonosporales</taxon>
        <taxon>Micromonosporaceae</taxon>
        <taxon>Dactylosporangium</taxon>
    </lineage>
</organism>
<evidence type="ECO:0000259" key="2">
    <source>
        <dbReference type="Pfam" id="PF00668"/>
    </source>
</evidence>
<sequence length="446" mass="47377">MRVTFEGGGAGTGPLSWGQLDIWLKMTTLGHSLAMGGTRPLPPGTTTDDVAGELQYLMSRYESMRTRLVFAGDGPPHQVVHGAGAIDLEVLDDADPAGVEARFRAVPFDHVHEWPVRMAVVRTAGVCSHVVLIMSHLVMDGAGAVRMMTETDARTDTPVEGHSALEQARRQASPAGVRQNAASLRHWDTHLRAIPDPGLAPSRDVRTPRHWTGVLHSTVLPAALRTAALRAGVEPAPALPAAFAIAFAQVTGVTVVPVRLISSNRYRAGLAGVVAPVSQMGLCVIDTADGFTDVLDRTRRAALTAYKHAYYNRHDLNAVIAGVVADRGPQFSLDVSLNDRRLGGELQDVPRPERSEFAWVDRSDEPSSALFLSVDGSDEAVEITMYVDSHLMAPSEAEALLWAMESIAVAAASSSSESSGPSESSGSSVSPDVPHVEEAVVAPTSS</sequence>
<dbReference type="SUPFAM" id="SSF52777">
    <property type="entry name" value="CoA-dependent acyltransferases"/>
    <property type="match status" value="2"/>
</dbReference>
<dbReference type="InterPro" id="IPR001242">
    <property type="entry name" value="Condensation_dom"/>
</dbReference>
<reference evidence="3 4" key="1">
    <citation type="journal article" date="2019" name="Int. J. Syst. Evol. Microbiol.">
        <title>The Global Catalogue of Microorganisms (GCM) 10K type strain sequencing project: providing services to taxonomists for standard genome sequencing and annotation.</title>
        <authorList>
            <consortium name="The Broad Institute Genomics Platform"/>
            <consortium name="The Broad Institute Genome Sequencing Center for Infectious Disease"/>
            <person name="Wu L."/>
            <person name="Ma J."/>
        </authorList>
    </citation>
    <scope>NUCLEOTIDE SEQUENCE [LARGE SCALE GENOMIC DNA]</scope>
    <source>
        <strain evidence="3 4">JCM 15933</strain>
    </source>
</reference>
<dbReference type="Pfam" id="PF00668">
    <property type="entry name" value="Condensation"/>
    <property type="match status" value="1"/>
</dbReference>
<feature type="domain" description="Condensation" evidence="2">
    <location>
        <begin position="47"/>
        <end position="318"/>
    </location>
</feature>
<name>A0ABN1ZKU2_9ACTN</name>
<dbReference type="Gene3D" id="3.30.559.30">
    <property type="entry name" value="Nonribosomal peptide synthetase, condensation domain"/>
    <property type="match status" value="1"/>
</dbReference>
<protein>
    <recommendedName>
        <fullName evidence="2">Condensation domain-containing protein</fullName>
    </recommendedName>
</protein>